<evidence type="ECO:0000313" key="4">
    <source>
        <dbReference type="EMBL" id="PVX51072.1"/>
    </source>
</evidence>
<dbReference type="AlphaFoldDB" id="A0A7L4UR44"/>
<comment type="similarity">
    <text evidence="1">Belongs to the NAD(P)-dependent epimerase/dehydratase family. SDR39U1 subfamily.</text>
</comment>
<name>A0A7L4UR44_BALHA</name>
<gene>
    <name evidence="4" type="ORF">C7377_1405</name>
</gene>
<comment type="caution">
    <text evidence="4">The sequence shown here is derived from an EMBL/GenBank/DDBJ whole genome shotgun (WGS) entry which is preliminary data.</text>
</comment>
<dbReference type="NCBIfam" id="TIGR01777">
    <property type="entry name" value="yfcH"/>
    <property type="match status" value="1"/>
</dbReference>
<dbReference type="Pfam" id="PF08338">
    <property type="entry name" value="DUF1731"/>
    <property type="match status" value="1"/>
</dbReference>
<dbReference type="InterPro" id="IPR010099">
    <property type="entry name" value="SDR39U1"/>
</dbReference>
<dbReference type="OrthoDB" id="329806at2"/>
<evidence type="ECO:0008006" key="6">
    <source>
        <dbReference type="Google" id="ProtNLM"/>
    </source>
</evidence>
<evidence type="ECO:0000256" key="1">
    <source>
        <dbReference type="ARBA" id="ARBA00009353"/>
    </source>
</evidence>
<evidence type="ECO:0000313" key="5">
    <source>
        <dbReference type="Proteomes" id="UP000251835"/>
    </source>
</evidence>
<dbReference type="InterPro" id="IPR036291">
    <property type="entry name" value="NAD(P)-bd_dom_sf"/>
</dbReference>
<dbReference type="RefSeq" id="WP_116496609.1">
    <property type="nucleotide sequence ID" value="NZ_QENZ01000004.1"/>
</dbReference>
<sequence>MKILITGGSGLVGTALTEKLIEKGYKVNWISRSNKSRKDVDVYQWDLKKAYIDKEAFKGVDAIVHLSGANISANRWSETYKKLIADSRIETSQLLFDSVTKYNIPLKTFISASAIGYYGTFTSDKVLTEDSPPGNDFLAKVCIEWEKKAKQFQTIGARTATIRTGVVLSNKGGALPQITKPIKWGVGANLGNGQQYMPWIHIDDLVNIYLKCIENSSMHGTYNATSPDSITNKKITKQLAKYLNRPLWLPNIPKSILKLILGERANLLLEGTRIFPKRLLNQKFSFKYSSFAEAIVSLF</sequence>
<keyword evidence="5" id="KW-1185">Reference proteome</keyword>
<dbReference type="CDD" id="cd05242">
    <property type="entry name" value="SDR_a8"/>
    <property type="match status" value="1"/>
</dbReference>
<proteinExistence type="inferred from homology"/>
<evidence type="ECO:0000259" key="3">
    <source>
        <dbReference type="Pfam" id="PF08338"/>
    </source>
</evidence>
<dbReference type="SUPFAM" id="SSF51735">
    <property type="entry name" value="NAD(P)-binding Rossmann-fold domains"/>
    <property type="match status" value="1"/>
</dbReference>
<dbReference type="EMBL" id="QENZ01000004">
    <property type="protein sequence ID" value="PVX51072.1"/>
    <property type="molecule type" value="Genomic_DNA"/>
</dbReference>
<dbReference type="Proteomes" id="UP000251835">
    <property type="component" value="Unassembled WGS sequence"/>
</dbReference>
<dbReference type="Pfam" id="PF01370">
    <property type="entry name" value="Epimerase"/>
    <property type="match status" value="1"/>
</dbReference>
<dbReference type="InterPro" id="IPR013549">
    <property type="entry name" value="DUF1731"/>
</dbReference>
<dbReference type="PANTHER" id="PTHR11092:SF0">
    <property type="entry name" value="EPIMERASE FAMILY PROTEIN SDR39U1"/>
    <property type="match status" value="1"/>
</dbReference>
<dbReference type="PANTHER" id="PTHR11092">
    <property type="entry name" value="SUGAR NUCLEOTIDE EPIMERASE RELATED"/>
    <property type="match status" value="1"/>
</dbReference>
<feature type="domain" description="DUF1731" evidence="3">
    <location>
        <begin position="252"/>
        <end position="295"/>
    </location>
</feature>
<feature type="domain" description="NAD-dependent epimerase/dehydratase" evidence="2">
    <location>
        <begin position="3"/>
        <end position="223"/>
    </location>
</feature>
<dbReference type="InterPro" id="IPR001509">
    <property type="entry name" value="Epimerase_deHydtase"/>
</dbReference>
<organism evidence="4 5">
    <name type="scientific">Balneicella halophila</name>
    <dbReference type="NCBI Taxonomy" id="1537566"/>
    <lineage>
        <taxon>Bacteria</taxon>
        <taxon>Pseudomonadati</taxon>
        <taxon>Bacteroidota</taxon>
        <taxon>Bacteroidia</taxon>
        <taxon>Bacteroidales</taxon>
        <taxon>Balneicellaceae</taxon>
        <taxon>Balneicella</taxon>
    </lineage>
</organism>
<protein>
    <recommendedName>
        <fullName evidence="6">TIGR01777 family protein</fullName>
    </recommendedName>
</protein>
<dbReference type="Gene3D" id="3.40.50.720">
    <property type="entry name" value="NAD(P)-binding Rossmann-like Domain"/>
    <property type="match status" value="1"/>
</dbReference>
<evidence type="ECO:0000259" key="2">
    <source>
        <dbReference type="Pfam" id="PF01370"/>
    </source>
</evidence>
<reference evidence="4 5" key="1">
    <citation type="submission" date="2018-05" db="EMBL/GenBank/DDBJ databases">
        <title>Genomic Encyclopedia of Type Strains, Phase IV (KMG-IV): sequencing the most valuable type-strain genomes for metagenomic binning, comparative biology and taxonomic classification.</title>
        <authorList>
            <person name="Goeker M."/>
        </authorList>
    </citation>
    <scope>NUCLEOTIDE SEQUENCE [LARGE SCALE GENOMIC DNA]</scope>
    <source>
        <strain evidence="4 5">DSM 28579</strain>
    </source>
</reference>
<accession>A0A7L4UR44</accession>